<accession>A0A101LZV6</accession>
<reference evidence="1" key="1">
    <citation type="journal article" date="2015" name="Genome Biol. Evol.">
        <title>Organellar Genomes of White Spruce (Picea glauca): Assembly and Annotation.</title>
        <authorList>
            <person name="Jackman S.D."/>
            <person name="Warren R.L."/>
            <person name="Gibb E.A."/>
            <person name="Vandervalk B.P."/>
            <person name="Mohamadi H."/>
            <person name="Chu J."/>
            <person name="Raymond A."/>
            <person name="Pleasance S."/>
            <person name="Coope R."/>
            <person name="Wildung M.R."/>
            <person name="Ritland C.E."/>
            <person name="Bousquet J."/>
            <person name="Jones S.J."/>
            <person name="Bohlmann J."/>
            <person name="Birol I."/>
        </authorList>
    </citation>
    <scope>NUCLEOTIDE SEQUENCE [LARGE SCALE GENOMIC DNA]</scope>
    <source>
        <tissue evidence="1">Flushing bud</tissue>
    </source>
</reference>
<evidence type="ECO:0000313" key="1">
    <source>
        <dbReference type="EMBL" id="KUM48330.1"/>
    </source>
</evidence>
<keyword evidence="1" id="KW-0496">Mitochondrion</keyword>
<name>A0A101LZV6_PICGL</name>
<comment type="caution">
    <text evidence="1">The sequence shown here is derived from an EMBL/GenBank/DDBJ whole genome shotgun (WGS) entry which is preliminary data.</text>
</comment>
<proteinExistence type="predicted"/>
<dbReference type="EMBL" id="LKAM01000006">
    <property type="protein sequence ID" value="KUM48330.1"/>
    <property type="molecule type" value="Genomic_DNA"/>
</dbReference>
<protein>
    <submittedName>
        <fullName evidence="1">Uncharacterized protein</fullName>
    </submittedName>
</protein>
<organism evidence="1">
    <name type="scientific">Picea glauca</name>
    <name type="common">White spruce</name>
    <name type="synonym">Pinus glauca</name>
    <dbReference type="NCBI Taxonomy" id="3330"/>
    <lineage>
        <taxon>Eukaryota</taxon>
        <taxon>Viridiplantae</taxon>
        <taxon>Streptophyta</taxon>
        <taxon>Embryophyta</taxon>
        <taxon>Tracheophyta</taxon>
        <taxon>Spermatophyta</taxon>
        <taxon>Pinopsida</taxon>
        <taxon>Pinidae</taxon>
        <taxon>Conifers I</taxon>
        <taxon>Pinales</taxon>
        <taxon>Pinaceae</taxon>
        <taxon>Picea</taxon>
    </lineage>
</organism>
<sequence>MAGPKWHGLMCVSPLKREGWESKGLTHGIKLLC</sequence>
<gene>
    <name evidence="1" type="ORF">ABT39_MTgene5330</name>
</gene>
<dbReference type="AlphaFoldDB" id="A0A101LZV6"/>
<geneLocation type="mitochondrion" evidence="1"/>